<evidence type="ECO:0000313" key="2">
    <source>
        <dbReference type="EMBL" id="CCF53773.1"/>
    </source>
</evidence>
<name>I2G3N0_USTHO</name>
<gene>
    <name evidence="2" type="ORF">UHOR_00112</name>
</gene>
<dbReference type="OMA" id="TVQFESD"/>
<feature type="compositionally biased region" description="Low complexity" evidence="1">
    <location>
        <begin position="36"/>
        <end position="49"/>
    </location>
</feature>
<dbReference type="SUPFAM" id="SSF82199">
    <property type="entry name" value="SET domain"/>
    <property type="match status" value="2"/>
</dbReference>
<dbReference type="eggNOG" id="KOG1337">
    <property type="taxonomic scope" value="Eukaryota"/>
</dbReference>
<dbReference type="PANTHER" id="PTHR13271:SF34">
    <property type="entry name" value="N-LYSINE METHYLTRANSFERASE SETD6"/>
    <property type="match status" value="1"/>
</dbReference>
<dbReference type="InterPro" id="IPR046341">
    <property type="entry name" value="SET_dom_sf"/>
</dbReference>
<accession>I2G3N0</accession>
<feature type="region of interest" description="Disordered" evidence="1">
    <location>
        <begin position="310"/>
        <end position="401"/>
    </location>
</feature>
<protein>
    <submittedName>
        <fullName evidence="2">Uncharacterized protein</fullName>
    </submittedName>
</protein>
<dbReference type="GO" id="GO:0005634">
    <property type="term" value="C:nucleus"/>
    <property type="evidence" value="ECO:0007669"/>
    <property type="project" value="TreeGrafter"/>
</dbReference>
<feature type="region of interest" description="Disordered" evidence="1">
    <location>
        <begin position="1"/>
        <end position="50"/>
    </location>
</feature>
<organism evidence="2 3">
    <name type="scientific">Ustilago hordei</name>
    <name type="common">Barley covered smut fungus</name>
    <dbReference type="NCBI Taxonomy" id="120017"/>
    <lineage>
        <taxon>Eukaryota</taxon>
        <taxon>Fungi</taxon>
        <taxon>Dikarya</taxon>
        <taxon>Basidiomycota</taxon>
        <taxon>Ustilaginomycotina</taxon>
        <taxon>Ustilaginomycetes</taxon>
        <taxon>Ustilaginales</taxon>
        <taxon>Ustilaginaceae</taxon>
        <taxon>Ustilago</taxon>
    </lineage>
</organism>
<feature type="compositionally biased region" description="Basic residues" evidence="1">
    <location>
        <begin position="1"/>
        <end position="13"/>
    </location>
</feature>
<evidence type="ECO:0000313" key="3">
    <source>
        <dbReference type="Proteomes" id="UP000006174"/>
    </source>
</evidence>
<dbReference type="PROSITE" id="PS51257">
    <property type="entry name" value="PROKAR_LIPOPROTEIN"/>
    <property type="match status" value="1"/>
</dbReference>
<dbReference type="Proteomes" id="UP000006174">
    <property type="component" value="Unassembled WGS sequence"/>
</dbReference>
<reference evidence="2 3" key="1">
    <citation type="journal article" date="2012" name="Plant Cell">
        <title>Genome comparison of barley and maize smut fungi reveals targeted loss of RNA silencing components and species-specific presence of transposable elements.</title>
        <authorList>
            <person name="Laurie J.D."/>
            <person name="Ali S."/>
            <person name="Linning R."/>
            <person name="Mannhaupt G."/>
            <person name="Wong P."/>
            <person name="Gueldener U."/>
            <person name="Muensterkoetter M."/>
            <person name="Moore R."/>
            <person name="Kahmann R."/>
            <person name="Bakkeren G."/>
            <person name="Schirawski J."/>
        </authorList>
    </citation>
    <scope>NUCLEOTIDE SEQUENCE [LARGE SCALE GENOMIC DNA]</scope>
    <source>
        <strain evidence="3">Uh4875-4</strain>
    </source>
</reference>
<dbReference type="Gene3D" id="3.90.1410.10">
    <property type="entry name" value="set domain protein methyltransferase, domain 1"/>
    <property type="match status" value="1"/>
</dbReference>
<proteinExistence type="predicted"/>
<evidence type="ECO:0000256" key="1">
    <source>
        <dbReference type="SAM" id="MobiDB-lite"/>
    </source>
</evidence>
<dbReference type="InterPro" id="IPR050600">
    <property type="entry name" value="SETD3_SETD6_MTase"/>
</dbReference>
<dbReference type="OrthoDB" id="441812at2759"/>
<dbReference type="EMBL" id="CAGI01000185">
    <property type="protein sequence ID" value="CCF53773.1"/>
    <property type="molecule type" value="Genomic_DNA"/>
</dbReference>
<dbReference type="AlphaFoldDB" id="I2G3N0"/>
<dbReference type="GO" id="GO:0016279">
    <property type="term" value="F:protein-lysine N-methyltransferase activity"/>
    <property type="evidence" value="ECO:0007669"/>
    <property type="project" value="TreeGrafter"/>
</dbReference>
<feature type="compositionally biased region" description="Acidic residues" evidence="1">
    <location>
        <begin position="329"/>
        <end position="380"/>
    </location>
</feature>
<sequence length="660" mass="74447">MSSTRVSKRRRTSHLSETSLSPSAGTNTLASSCSLPAPATTEPSSSSQPDTLRRFFSWCGKQRIAIDHRLDLRYTSYNPNSWSISIHASTSIPADSVIVTIPKSAVLSRKTSALSPFLHSESERWLSDNPETVGLELSLCLLYERLLQSKSRFYPFLSILPRLPLPLPFLQPNINPWLNGTETHRINSRAETSYHLSNNTGSWVWEGHDYGMCKAKALDYFHDVGVPVLRKSGLWGKNEAEHLDGLEGKFMACYTHVSSRDFIVDAYHGVALVPVAELYNHAEVNTVQFESDQDVCECCGTALIGGHDEGKCRARNKEEKSEDASSDGGEVEEDEARSTAETEEDESEVEVKEEEDDEAEQEGEAQSEEEDDEEFEIEDTLDLRTLTPHSTGDEIYNTYGPLTNPLLLTRYGFCLDTETDFERYTLDLRFARERRCYLEAFLSDPTFFCPNDGMPAIVGVFVTVLRFIRSRFPPCEEGEEEEREEEEGEEGARELKVFDNLHQLESLLPLSSFPPALFIILSPLIHPQPNQDDDLVDRDQLQPLFLISTGQTSIPLFTLTYLMHHFHNSSPLITPPLPTELEVEDAKMQATLSTLHAFWTARLEHLHIRRKVDEALALLQPDSKEEYITKACIQQAYQEYVSLKSALASLEELLIVSPSP</sequence>
<dbReference type="STRING" id="1128400.I2G3N0"/>
<comment type="caution">
    <text evidence="2">The sequence shown here is derived from an EMBL/GenBank/DDBJ whole genome shotgun (WGS) entry which is preliminary data.</text>
</comment>
<feature type="compositionally biased region" description="Basic and acidic residues" evidence="1">
    <location>
        <begin position="310"/>
        <end position="323"/>
    </location>
</feature>
<feature type="compositionally biased region" description="Polar residues" evidence="1">
    <location>
        <begin position="15"/>
        <end position="34"/>
    </location>
</feature>
<dbReference type="PANTHER" id="PTHR13271">
    <property type="entry name" value="UNCHARACTERIZED PUTATIVE METHYLTRANSFERASE"/>
    <property type="match status" value="1"/>
</dbReference>
<dbReference type="HOGENOM" id="CLU_415670_0_0_1"/>
<keyword evidence="3" id="KW-1185">Reference proteome</keyword>